<reference evidence="1 3" key="2">
    <citation type="journal article" date="2018" name="Plant J.">
        <title>The Physcomitrella patens chromosome-scale assembly reveals moss genome structure and evolution.</title>
        <authorList>
            <person name="Lang D."/>
            <person name="Ullrich K.K."/>
            <person name="Murat F."/>
            <person name="Fuchs J."/>
            <person name="Jenkins J."/>
            <person name="Haas F.B."/>
            <person name="Piednoel M."/>
            <person name="Gundlach H."/>
            <person name="Van Bel M."/>
            <person name="Meyberg R."/>
            <person name="Vives C."/>
            <person name="Morata J."/>
            <person name="Symeonidi A."/>
            <person name="Hiss M."/>
            <person name="Muchero W."/>
            <person name="Kamisugi Y."/>
            <person name="Saleh O."/>
            <person name="Blanc G."/>
            <person name="Decker E.L."/>
            <person name="van Gessel N."/>
            <person name="Grimwood J."/>
            <person name="Hayes R.D."/>
            <person name="Graham S.W."/>
            <person name="Gunter L.E."/>
            <person name="McDaniel S.F."/>
            <person name="Hoernstein S.N.W."/>
            <person name="Larsson A."/>
            <person name="Li F.W."/>
            <person name="Perroud P.F."/>
            <person name="Phillips J."/>
            <person name="Ranjan P."/>
            <person name="Rokshar D.S."/>
            <person name="Rothfels C.J."/>
            <person name="Schneider L."/>
            <person name="Shu S."/>
            <person name="Stevenson D.W."/>
            <person name="Thummler F."/>
            <person name="Tillich M."/>
            <person name="Villarreal Aguilar J.C."/>
            <person name="Widiez T."/>
            <person name="Wong G.K."/>
            <person name="Wymore A."/>
            <person name="Zhang Y."/>
            <person name="Zimmer A.D."/>
            <person name="Quatrano R.S."/>
            <person name="Mayer K.F.X."/>
            <person name="Goodstein D."/>
            <person name="Casacuberta J.M."/>
            <person name="Vandepoele K."/>
            <person name="Reski R."/>
            <person name="Cuming A.C."/>
            <person name="Tuskan G.A."/>
            <person name="Maumus F."/>
            <person name="Salse J."/>
            <person name="Schmutz J."/>
            <person name="Rensing S.A."/>
        </authorList>
    </citation>
    <scope>NUCLEOTIDE SEQUENCE [LARGE SCALE GENOMIC DNA]</scope>
    <source>
        <strain evidence="2 3">cv. Gransden 2004</strain>
    </source>
</reference>
<dbReference type="Proteomes" id="UP000006727">
    <property type="component" value="Chromosome 6"/>
</dbReference>
<dbReference type="Gramene" id="Pp3c6_26660V3.1">
    <property type="protein sequence ID" value="PAC:32977969.CDS.1"/>
    <property type="gene ID" value="Pp3c6_26660"/>
</dbReference>
<organism evidence="1">
    <name type="scientific">Physcomitrium patens</name>
    <name type="common">Spreading-leaved earth moss</name>
    <name type="synonym">Physcomitrella patens</name>
    <dbReference type="NCBI Taxonomy" id="3218"/>
    <lineage>
        <taxon>Eukaryota</taxon>
        <taxon>Viridiplantae</taxon>
        <taxon>Streptophyta</taxon>
        <taxon>Embryophyta</taxon>
        <taxon>Bryophyta</taxon>
        <taxon>Bryophytina</taxon>
        <taxon>Bryopsida</taxon>
        <taxon>Funariidae</taxon>
        <taxon>Funariales</taxon>
        <taxon>Funariaceae</taxon>
        <taxon>Physcomitrium</taxon>
    </lineage>
</organism>
<evidence type="ECO:0000313" key="2">
    <source>
        <dbReference type="EnsemblPlants" id="PAC:32977969.CDS.1"/>
    </source>
</evidence>
<dbReference type="Gramene" id="Pp3c6_26660V3.2">
    <property type="protein sequence ID" value="PAC:32977970.CDS.1"/>
    <property type="gene ID" value="Pp3c6_26660"/>
</dbReference>
<evidence type="ECO:0000313" key="1">
    <source>
        <dbReference type="EMBL" id="PNR53152.1"/>
    </source>
</evidence>
<dbReference type="PaxDb" id="3218-PP1S53_19V6.1"/>
<dbReference type="EnsemblPlants" id="Pp3c6_26660V3.2">
    <property type="protein sequence ID" value="PAC:32977970.CDS.1"/>
    <property type="gene ID" value="Pp3c6_26660"/>
</dbReference>
<reference evidence="2" key="3">
    <citation type="submission" date="2020-12" db="UniProtKB">
        <authorList>
            <consortium name="EnsemblPlants"/>
        </authorList>
    </citation>
    <scope>IDENTIFICATION</scope>
</reference>
<keyword evidence="3" id="KW-1185">Reference proteome</keyword>
<dbReference type="InParanoid" id="A0A2K1KH90"/>
<sequence length="87" mass="9399">MWKTRLCPKDLNYKATIFLFRLVVVVLHFRAVGGAATIGSHPPSAPPIATVEDEKIQPGCKVDIKKGLPSWVVHRCGTISGGLSCTI</sequence>
<accession>A0A2K1KH90</accession>
<protein>
    <submittedName>
        <fullName evidence="1 2">Uncharacterized protein</fullName>
    </submittedName>
</protein>
<proteinExistence type="predicted"/>
<reference evidence="1 3" key="1">
    <citation type="journal article" date="2008" name="Science">
        <title>The Physcomitrella genome reveals evolutionary insights into the conquest of land by plants.</title>
        <authorList>
            <person name="Rensing S."/>
            <person name="Lang D."/>
            <person name="Zimmer A."/>
            <person name="Terry A."/>
            <person name="Salamov A."/>
            <person name="Shapiro H."/>
            <person name="Nishiyama T."/>
            <person name="Perroud P.-F."/>
            <person name="Lindquist E."/>
            <person name="Kamisugi Y."/>
            <person name="Tanahashi T."/>
            <person name="Sakakibara K."/>
            <person name="Fujita T."/>
            <person name="Oishi K."/>
            <person name="Shin-I T."/>
            <person name="Kuroki Y."/>
            <person name="Toyoda A."/>
            <person name="Suzuki Y."/>
            <person name="Hashimoto A."/>
            <person name="Yamaguchi K."/>
            <person name="Sugano A."/>
            <person name="Kohara Y."/>
            <person name="Fujiyama A."/>
            <person name="Anterola A."/>
            <person name="Aoki S."/>
            <person name="Ashton N."/>
            <person name="Barbazuk W.B."/>
            <person name="Barker E."/>
            <person name="Bennetzen J."/>
            <person name="Bezanilla M."/>
            <person name="Blankenship R."/>
            <person name="Cho S.H."/>
            <person name="Dutcher S."/>
            <person name="Estelle M."/>
            <person name="Fawcett J.A."/>
            <person name="Gundlach H."/>
            <person name="Hanada K."/>
            <person name="Heyl A."/>
            <person name="Hicks K.A."/>
            <person name="Hugh J."/>
            <person name="Lohr M."/>
            <person name="Mayer K."/>
            <person name="Melkozernov A."/>
            <person name="Murata T."/>
            <person name="Nelson D."/>
            <person name="Pils B."/>
            <person name="Prigge M."/>
            <person name="Reiss B."/>
            <person name="Renner T."/>
            <person name="Rombauts S."/>
            <person name="Rushton P."/>
            <person name="Sanderfoot A."/>
            <person name="Schween G."/>
            <person name="Shiu S.-H."/>
            <person name="Stueber K."/>
            <person name="Theodoulou F.L."/>
            <person name="Tu H."/>
            <person name="Van de Peer Y."/>
            <person name="Verrier P.J."/>
            <person name="Waters E."/>
            <person name="Wood A."/>
            <person name="Yang L."/>
            <person name="Cove D."/>
            <person name="Cuming A."/>
            <person name="Hasebe M."/>
            <person name="Lucas S."/>
            <person name="Mishler D.B."/>
            <person name="Reski R."/>
            <person name="Grigoriev I."/>
            <person name="Quatrano R.S."/>
            <person name="Boore J.L."/>
        </authorList>
    </citation>
    <scope>NUCLEOTIDE SEQUENCE [LARGE SCALE GENOMIC DNA]</scope>
    <source>
        <strain evidence="2 3">cv. Gransden 2004</strain>
    </source>
</reference>
<evidence type="ECO:0000313" key="3">
    <source>
        <dbReference type="Proteomes" id="UP000006727"/>
    </source>
</evidence>
<gene>
    <name evidence="1" type="ORF">PHYPA_009527</name>
</gene>
<name>A0A2K1KH90_PHYPA</name>
<dbReference type="EMBL" id="ABEU02000006">
    <property type="protein sequence ID" value="PNR53152.1"/>
    <property type="molecule type" value="Genomic_DNA"/>
</dbReference>
<dbReference type="AlphaFoldDB" id="A0A2K1KH90"/>
<dbReference type="EnsemblPlants" id="Pp3c6_26660V3.1">
    <property type="protein sequence ID" value="PAC:32977969.CDS.1"/>
    <property type="gene ID" value="Pp3c6_26660"/>
</dbReference>